<keyword evidence="2" id="KW-1185">Reference proteome</keyword>
<dbReference type="EMBL" id="JAAIUW010000010">
    <property type="protein sequence ID" value="KAF7811953.1"/>
    <property type="molecule type" value="Genomic_DNA"/>
</dbReference>
<proteinExistence type="predicted"/>
<organism evidence="1 2">
    <name type="scientific">Senna tora</name>
    <dbReference type="NCBI Taxonomy" id="362788"/>
    <lineage>
        <taxon>Eukaryota</taxon>
        <taxon>Viridiplantae</taxon>
        <taxon>Streptophyta</taxon>
        <taxon>Embryophyta</taxon>
        <taxon>Tracheophyta</taxon>
        <taxon>Spermatophyta</taxon>
        <taxon>Magnoliopsida</taxon>
        <taxon>eudicotyledons</taxon>
        <taxon>Gunneridae</taxon>
        <taxon>Pentapetalae</taxon>
        <taxon>rosids</taxon>
        <taxon>fabids</taxon>
        <taxon>Fabales</taxon>
        <taxon>Fabaceae</taxon>
        <taxon>Caesalpinioideae</taxon>
        <taxon>Cassia clade</taxon>
        <taxon>Senna</taxon>
    </lineage>
</organism>
<name>A0A834W833_9FABA</name>
<protein>
    <submittedName>
        <fullName evidence="1">Hypersensitive-induced response protein 2</fullName>
    </submittedName>
</protein>
<dbReference type="AlphaFoldDB" id="A0A834W833"/>
<evidence type="ECO:0000313" key="2">
    <source>
        <dbReference type="Proteomes" id="UP000634136"/>
    </source>
</evidence>
<dbReference type="Proteomes" id="UP000634136">
    <property type="component" value="Unassembled WGS sequence"/>
</dbReference>
<accession>A0A834W833</accession>
<comment type="caution">
    <text evidence="1">The sequence shown here is derived from an EMBL/GenBank/DDBJ whole genome shotgun (WGS) entry which is preliminary data.</text>
</comment>
<sequence length="55" mass="6394">MTLKKPWFLFNIKQQVAVHVVIDHRLSGIQYGKASSDIQVQTLHYISKMLLDCHI</sequence>
<evidence type="ECO:0000313" key="1">
    <source>
        <dbReference type="EMBL" id="KAF7811953.1"/>
    </source>
</evidence>
<reference evidence="1" key="1">
    <citation type="submission" date="2020-09" db="EMBL/GenBank/DDBJ databases">
        <title>Genome-Enabled Discovery of Anthraquinone Biosynthesis in Senna tora.</title>
        <authorList>
            <person name="Kang S.-H."/>
            <person name="Pandey R.P."/>
            <person name="Lee C.-M."/>
            <person name="Sim J.-S."/>
            <person name="Jeong J.-T."/>
            <person name="Choi B.-S."/>
            <person name="Jung M."/>
            <person name="Ginzburg D."/>
            <person name="Zhao K."/>
            <person name="Won S.Y."/>
            <person name="Oh T.-J."/>
            <person name="Yu Y."/>
            <person name="Kim N.-H."/>
            <person name="Lee O.R."/>
            <person name="Lee T.-H."/>
            <person name="Bashyal P."/>
            <person name="Kim T.-S."/>
            <person name="Lee W.-H."/>
            <person name="Kawkins C."/>
            <person name="Kim C.-K."/>
            <person name="Kim J.S."/>
            <person name="Ahn B.O."/>
            <person name="Rhee S.Y."/>
            <person name="Sohng J.K."/>
        </authorList>
    </citation>
    <scope>NUCLEOTIDE SEQUENCE</scope>
    <source>
        <tissue evidence="1">Leaf</tissue>
    </source>
</reference>
<gene>
    <name evidence="1" type="ORF">G2W53_032929</name>
</gene>